<dbReference type="EMBL" id="HG938356">
    <property type="protein sequence ID" value="CDN57938.1"/>
    <property type="molecule type" value="Genomic_DNA"/>
</dbReference>
<evidence type="ECO:0000313" key="2">
    <source>
        <dbReference type="EMBL" id="CDN57938.1"/>
    </source>
</evidence>
<evidence type="ECO:0000313" key="3">
    <source>
        <dbReference type="Proteomes" id="UP000028186"/>
    </source>
</evidence>
<accession>A0A068THY4</accession>
<organism evidence="2 3">
    <name type="scientific">Neorhizobium galegae bv. officinalis bv. officinalis str. HAMBI 1141</name>
    <dbReference type="NCBI Taxonomy" id="1028801"/>
    <lineage>
        <taxon>Bacteria</taxon>
        <taxon>Pseudomonadati</taxon>
        <taxon>Pseudomonadota</taxon>
        <taxon>Alphaproteobacteria</taxon>
        <taxon>Hyphomicrobiales</taxon>
        <taxon>Rhizobiaceae</taxon>
        <taxon>Rhizobium/Agrobacterium group</taxon>
        <taxon>Neorhizobium</taxon>
    </lineage>
</organism>
<name>A0A068THY4_NEOGA</name>
<dbReference type="Proteomes" id="UP000028186">
    <property type="component" value="Plasmid pHAMBI1141a"/>
</dbReference>
<dbReference type="AlphaFoldDB" id="A0A068THY4"/>
<feature type="region of interest" description="Disordered" evidence="1">
    <location>
        <begin position="79"/>
        <end position="102"/>
    </location>
</feature>
<proteinExistence type="predicted"/>
<sequence>MSDPTAQDGSLEAKGSDAALQFQRGLVRHRHRQRRRCLQTIGSPRDRLRYCIVGASCETDAFQPQIVQRRRGQRQNLNVEPGLVHQGDASVGKIKQTPFELS</sequence>
<dbReference type="KEGG" id="ngl:RG1141_PA11060"/>
<protein>
    <submittedName>
        <fullName evidence="2">Uncharacterized protein</fullName>
    </submittedName>
</protein>
<geneLocation type="plasmid" evidence="3">
    <name>II</name>
</geneLocation>
<dbReference type="HOGENOM" id="CLU_2274364_0_0_5"/>
<evidence type="ECO:0000256" key="1">
    <source>
        <dbReference type="SAM" id="MobiDB-lite"/>
    </source>
</evidence>
<reference evidence="3" key="1">
    <citation type="journal article" date="2014" name="BMC Genomics">
        <title>Genome sequencing of two Neorhizobium galegae strains reveals a noeT gene responsible for the unusual acetylation of the nodulation factors.</title>
        <authorList>
            <person name="Osterman J."/>
            <person name="Marsh J."/>
            <person name="Laine P.K."/>
            <person name="Zeng Z."/>
            <person name="Alatalo E."/>
            <person name="Sullivan J.T."/>
            <person name="Young J.P."/>
            <person name="Thomas-Oates J."/>
            <person name="Paulin L."/>
            <person name="Lindstrom K."/>
        </authorList>
    </citation>
    <scope>NUCLEOTIDE SEQUENCE [LARGE SCALE GENOMIC DNA]</scope>
    <source>
        <strain evidence="3">HAMBI 1141</strain>
        <plasmid evidence="3">II</plasmid>
    </source>
</reference>
<gene>
    <name evidence="2" type="ORF">RG1141_PA11060</name>
</gene>
<keyword evidence="2" id="KW-0614">Plasmid</keyword>